<name>A0A540KJT7_MALBA</name>
<evidence type="ECO:0000313" key="4">
    <source>
        <dbReference type="Proteomes" id="UP000315295"/>
    </source>
</evidence>
<evidence type="ECO:0000259" key="1">
    <source>
        <dbReference type="Pfam" id="PF25334"/>
    </source>
</evidence>
<feature type="domain" description="GRPD C-terminal" evidence="2">
    <location>
        <begin position="79"/>
        <end position="187"/>
    </location>
</feature>
<dbReference type="Proteomes" id="UP000315295">
    <property type="component" value="Unassembled WGS sequence"/>
</dbReference>
<organism evidence="3 4">
    <name type="scientific">Malus baccata</name>
    <name type="common">Siberian crab apple</name>
    <name type="synonym">Pyrus baccata</name>
    <dbReference type="NCBI Taxonomy" id="106549"/>
    <lineage>
        <taxon>Eukaryota</taxon>
        <taxon>Viridiplantae</taxon>
        <taxon>Streptophyta</taxon>
        <taxon>Embryophyta</taxon>
        <taxon>Tracheophyta</taxon>
        <taxon>Spermatophyta</taxon>
        <taxon>Magnoliopsida</taxon>
        <taxon>eudicotyledons</taxon>
        <taxon>Gunneridae</taxon>
        <taxon>Pentapetalae</taxon>
        <taxon>rosids</taxon>
        <taxon>fabids</taxon>
        <taxon>Rosales</taxon>
        <taxon>Rosaceae</taxon>
        <taxon>Amygdaloideae</taxon>
        <taxon>Maleae</taxon>
        <taxon>Malus</taxon>
    </lineage>
</organism>
<accession>A0A540KJT7</accession>
<dbReference type="InterPro" id="IPR009836">
    <property type="entry name" value="GRDP-like"/>
</dbReference>
<dbReference type="PANTHER" id="PTHR34365:SF15">
    <property type="entry name" value="GLYCINE-RICH DOMAIN-CONTAINING PROTEIN 1"/>
    <property type="match status" value="1"/>
</dbReference>
<dbReference type="Pfam" id="PF25335">
    <property type="entry name" value="GRDP_C"/>
    <property type="match status" value="1"/>
</dbReference>
<dbReference type="InterPro" id="IPR057518">
    <property type="entry name" value="GRDP_C"/>
</dbReference>
<dbReference type="EMBL" id="VIEB01001200">
    <property type="protein sequence ID" value="TQD74282.1"/>
    <property type="molecule type" value="Genomic_DNA"/>
</dbReference>
<proteinExistence type="predicted"/>
<reference evidence="3 4" key="1">
    <citation type="journal article" date="2019" name="G3 (Bethesda)">
        <title>Sequencing of a Wild Apple (Malus baccata) Genome Unravels the Differences Between Cultivated and Wild Apple Species Regarding Disease Resistance and Cold Tolerance.</title>
        <authorList>
            <person name="Chen X."/>
        </authorList>
    </citation>
    <scope>NUCLEOTIDE SEQUENCE [LARGE SCALE GENOMIC DNA]</scope>
    <source>
        <strain evidence="4">cv. Shandingzi</strain>
        <tissue evidence="3">Leaves</tissue>
    </source>
</reference>
<dbReference type="PANTHER" id="PTHR34365">
    <property type="entry name" value="ENOLASE (DUF1399)"/>
    <property type="match status" value="1"/>
</dbReference>
<gene>
    <name evidence="3" type="ORF">C1H46_040188</name>
</gene>
<evidence type="ECO:0000259" key="2">
    <source>
        <dbReference type="Pfam" id="PF25335"/>
    </source>
</evidence>
<dbReference type="AlphaFoldDB" id="A0A540KJT7"/>
<keyword evidence="4" id="KW-1185">Reference proteome</keyword>
<dbReference type="InterPro" id="IPR057458">
    <property type="entry name" value="GRDP_C2"/>
</dbReference>
<protein>
    <submittedName>
        <fullName evidence="3">Uncharacterized protein</fullName>
    </submittedName>
</protein>
<feature type="domain" description="GRDP C2" evidence="1">
    <location>
        <begin position="2"/>
        <end position="54"/>
    </location>
</feature>
<dbReference type="STRING" id="106549.A0A540KJT7"/>
<evidence type="ECO:0000313" key="3">
    <source>
        <dbReference type="EMBL" id="TQD74282.1"/>
    </source>
</evidence>
<sequence length="188" mass="20997">MSKTPILLGTSTFSLEHLLNAASKLQVGKWFELTPTTAVLGSKPVNIRIALTSTTPIPLPYALHMDPEIMHDREPMVAETRTKHLPGKDVIGITPSGATHVLAEFVGTGWSLMNNDWFFQLRDKFDEEDHSFELIGNRKVLSLPGKKLEYETKNCSKQKNEQNFMTAIEFSAEHPYGKAVAMLDSKVV</sequence>
<comment type="caution">
    <text evidence="3">The sequence shown here is derived from an EMBL/GenBank/DDBJ whole genome shotgun (WGS) entry which is preliminary data.</text>
</comment>
<dbReference type="Pfam" id="PF25334">
    <property type="entry name" value="C2_GRDP"/>
    <property type="match status" value="1"/>
</dbReference>